<dbReference type="PANTHER" id="PTHR22929">
    <property type="entry name" value="RNA POLYMERASE III TRANSCRIPTION INITIATION FACTOR B"/>
    <property type="match status" value="1"/>
</dbReference>
<dbReference type="PROSITE" id="PS51293">
    <property type="entry name" value="SANT"/>
    <property type="match status" value="1"/>
</dbReference>
<dbReference type="eggNOG" id="KOG2009">
    <property type="taxonomic scope" value="Eukaryota"/>
</dbReference>
<sequence>MSSIINKSGTRFTPKIRQRRTVTTTPTATPSPRVLPIEKEHEEAEGEEEEEEEERDRHKDGDSVDNENVADDLNGPTQVAATQEISPLQSSTQTNAPPGSPKSTSRLSVSQSTKKFRSGRLASLSKAGNASIFKSSFNEDAKASTAGVIQVGRRLSTIATSSSVLKKIKLNATIAENDATLQALKRRRMSSRTSISKKSGSVHRISILSKTQVSNGETLSSKPSSKSPTPTVNGVATATAIKKDSSDDLFQKTDDLYANYTIKNVKEIPRNIQDEDSERYLIDEEQFTIAELCKANLPIGKTSDNFVRAKLATKAKLDKRKQKREMRKRAREEFRSLNSLTKEEEDEEKENRKLAAEKLLNTDVPDSYRPHAAIQLKLSADGTLAVDEDSTVVDRHKNASLENAHKQKVDENPFENLYNSHTYGRNRYTDPWTIEELIKFYKSLSMWGTDFNLIAQLFPYRTRRQVKSKFISEEKKHPVMIELALRSKLPQNFDQYCTDIRKDIGTVNDFNEKMEELQKEHEENLKAIERAKETAKLEDQTQSQSQVNADGDGRVKRRGVVHNNKKKEVVLGTIDDFKKMQKRESGDEDESSDDEEEEEEEEDEEDAEKDEKPEK</sequence>
<dbReference type="RefSeq" id="XP_003677627.1">
    <property type="nucleotide sequence ID" value="XM_003677579.1"/>
</dbReference>
<dbReference type="PANTHER" id="PTHR22929:SF0">
    <property type="entry name" value="TRANSCRIPTION FACTOR TFIIIB COMPONENT B'' HOMOLOG"/>
    <property type="match status" value="1"/>
</dbReference>
<organism evidence="3 4">
    <name type="scientific">Naumovozyma castellii</name>
    <name type="common">Yeast</name>
    <name type="synonym">Saccharomyces castellii</name>
    <dbReference type="NCBI Taxonomy" id="27288"/>
    <lineage>
        <taxon>Eukaryota</taxon>
        <taxon>Fungi</taxon>
        <taxon>Dikarya</taxon>
        <taxon>Ascomycota</taxon>
        <taxon>Saccharomycotina</taxon>
        <taxon>Saccharomycetes</taxon>
        <taxon>Saccharomycetales</taxon>
        <taxon>Saccharomycetaceae</taxon>
        <taxon>Naumovozyma</taxon>
    </lineage>
</organism>
<dbReference type="InterPro" id="IPR001005">
    <property type="entry name" value="SANT/Myb"/>
</dbReference>
<dbReference type="GeneID" id="96904940"/>
<dbReference type="OrthoDB" id="272624at2759"/>
<feature type="region of interest" description="Disordered" evidence="1">
    <location>
        <begin position="534"/>
        <end position="615"/>
    </location>
</feature>
<feature type="compositionally biased region" description="Basic and acidic residues" evidence="1">
    <location>
        <begin position="575"/>
        <end position="585"/>
    </location>
</feature>
<feature type="compositionally biased region" description="Polar residues" evidence="1">
    <location>
        <begin position="1"/>
        <end position="11"/>
    </location>
</feature>
<feature type="region of interest" description="Disordered" evidence="1">
    <location>
        <begin position="317"/>
        <end position="349"/>
    </location>
</feature>
<dbReference type="AlphaFoldDB" id="G0VHG9"/>
<dbReference type="Gene3D" id="1.20.58.1880">
    <property type="match status" value="1"/>
</dbReference>
<gene>
    <name evidence="3" type="primary">NCAS0G03880</name>
    <name evidence="3" type="ordered locus">NCAS_0G03880</name>
</gene>
<dbReference type="SUPFAM" id="SSF46689">
    <property type="entry name" value="Homeodomain-like"/>
    <property type="match status" value="1"/>
</dbReference>
<name>G0VHG9_NAUCA</name>
<dbReference type="GO" id="GO:0001112">
    <property type="term" value="P:DNA-templated transcription open complex formation"/>
    <property type="evidence" value="ECO:0007669"/>
    <property type="project" value="EnsemblFungi"/>
</dbReference>
<feature type="compositionally biased region" description="Acidic residues" evidence="1">
    <location>
        <begin position="43"/>
        <end position="54"/>
    </location>
</feature>
<dbReference type="STRING" id="1064592.G0VHG9"/>
<feature type="compositionally biased region" description="Polar residues" evidence="1">
    <location>
        <begin position="75"/>
        <end position="113"/>
    </location>
</feature>
<accession>G0VHG9</accession>
<protein>
    <recommendedName>
        <fullName evidence="2">SANT domain-containing protein</fullName>
    </recommendedName>
</protein>
<dbReference type="Pfam" id="PF15963">
    <property type="entry name" value="Myb_DNA-bind_7"/>
    <property type="match status" value="1"/>
</dbReference>
<evidence type="ECO:0000313" key="3">
    <source>
        <dbReference type="EMBL" id="CCC71275.1"/>
    </source>
</evidence>
<proteinExistence type="predicted"/>
<dbReference type="SMART" id="SM00717">
    <property type="entry name" value="SANT"/>
    <property type="match status" value="1"/>
</dbReference>
<feature type="region of interest" description="Disordered" evidence="1">
    <location>
        <begin position="1"/>
        <end position="121"/>
    </location>
</feature>
<evidence type="ECO:0000256" key="1">
    <source>
        <dbReference type="SAM" id="MobiDB-lite"/>
    </source>
</evidence>
<dbReference type="GO" id="GO:0070898">
    <property type="term" value="P:RNA polymerase III preinitiation complex assembly"/>
    <property type="evidence" value="ECO:0007669"/>
    <property type="project" value="EnsemblFungi"/>
</dbReference>
<dbReference type="InParanoid" id="G0VHG9"/>
<feature type="compositionally biased region" description="Acidic residues" evidence="1">
    <location>
        <begin position="586"/>
        <end position="608"/>
    </location>
</feature>
<dbReference type="InterPro" id="IPR039467">
    <property type="entry name" value="TFIIIB_B''_Myb"/>
</dbReference>
<dbReference type="GO" id="GO:0000995">
    <property type="term" value="F:RNA polymerase III general transcription initiation factor activity"/>
    <property type="evidence" value="ECO:0007669"/>
    <property type="project" value="InterPro"/>
</dbReference>
<dbReference type="InterPro" id="IPR009057">
    <property type="entry name" value="Homeodomain-like_sf"/>
</dbReference>
<dbReference type="GO" id="GO:0001156">
    <property type="term" value="F:TFIIIC-class transcription factor complex binding"/>
    <property type="evidence" value="ECO:0007669"/>
    <property type="project" value="EnsemblFungi"/>
</dbReference>
<feature type="compositionally biased region" description="Basic residues" evidence="1">
    <location>
        <begin position="555"/>
        <end position="565"/>
    </location>
</feature>
<dbReference type="InterPro" id="IPR017884">
    <property type="entry name" value="SANT_dom"/>
</dbReference>
<reference evidence="3 4" key="1">
    <citation type="journal article" date="2011" name="Proc. Natl. Acad. Sci. U.S.A.">
        <title>Evolutionary erosion of yeast sex chromosomes by mating-type switching accidents.</title>
        <authorList>
            <person name="Gordon J.L."/>
            <person name="Armisen D."/>
            <person name="Proux-Wera E."/>
            <person name="Oheigeartaigh S.S."/>
            <person name="Byrne K.P."/>
            <person name="Wolfe K.H."/>
        </authorList>
    </citation>
    <scope>NUCLEOTIDE SEQUENCE [LARGE SCALE GENOMIC DNA]</scope>
    <source>
        <strain evidence="4">ATCC 76901 / BCRC 22586 / CBS 4309 / NBRC 1992 / NRRL Y-12630</strain>
    </source>
</reference>
<dbReference type="FunCoup" id="G0VHG9">
    <property type="interactions" value="135"/>
</dbReference>
<feature type="compositionally biased region" description="Low complexity" evidence="1">
    <location>
        <begin position="21"/>
        <end position="32"/>
    </location>
</feature>
<feature type="compositionally biased region" description="Low complexity" evidence="1">
    <location>
        <begin position="220"/>
        <end position="231"/>
    </location>
</feature>
<feature type="region of interest" description="Disordered" evidence="1">
    <location>
        <begin position="213"/>
        <end position="233"/>
    </location>
</feature>
<dbReference type="PIRSF" id="PIRSF037327">
    <property type="entry name" value="TFIIIB_Bdp1_fun"/>
    <property type="match status" value="1"/>
</dbReference>
<dbReference type="KEGG" id="ncs:NCAS_0G03880"/>
<dbReference type="EMBL" id="HE576758">
    <property type="protein sequence ID" value="CCC71275.1"/>
    <property type="molecule type" value="Genomic_DNA"/>
</dbReference>
<dbReference type="Proteomes" id="UP000001640">
    <property type="component" value="Chromosome 7"/>
</dbReference>
<evidence type="ECO:0000313" key="4">
    <source>
        <dbReference type="Proteomes" id="UP000001640"/>
    </source>
</evidence>
<reference key="2">
    <citation type="submission" date="2011-08" db="EMBL/GenBank/DDBJ databases">
        <title>Genome sequence of Naumovozyma castellii.</title>
        <authorList>
            <person name="Gordon J.L."/>
            <person name="Armisen D."/>
            <person name="Proux-Wera E."/>
            <person name="OhEigeartaigh S.S."/>
            <person name="Byrne K.P."/>
            <person name="Wolfe K.H."/>
        </authorList>
    </citation>
    <scope>NUCLEOTIDE SEQUENCE</scope>
    <source>
        <strain>Type strain:CBS 4309</strain>
    </source>
</reference>
<dbReference type="OMA" id="HPVMIEL"/>
<keyword evidence="4" id="KW-1185">Reference proteome</keyword>
<dbReference type="InterPro" id="IPR017174">
    <property type="entry name" value="Bdp1_fungi"/>
</dbReference>
<dbReference type="CDD" id="cd00167">
    <property type="entry name" value="SANT"/>
    <property type="match status" value="1"/>
</dbReference>
<feature type="domain" description="SANT" evidence="2">
    <location>
        <begin position="427"/>
        <end position="478"/>
    </location>
</feature>
<dbReference type="GO" id="GO:0006359">
    <property type="term" value="P:regulation of transcription by RNA polymerase III"/>
    <property type="evidence" value="ECO:0007669"/>
    <property type="project" value="EnsemblFungi"/>
</dbReference>
<evidence type="ECO:0000259" key="2">
    <source>
        <dbReference type="PROSITE" id="PS51293"/>
    </source>
</evidence>
<dbReference type="HOGENOM" id="CLU_021041_1_0_1"/>
<dbReference type="GO" id="GO:0000126">
    <property type="term" value="C:transcription factor TFIIIB complex"/>
    <property type="evidence" value="ECO:0007669"/>
    <property type="project" value="EnsemblFungi"/>
</dbReference>
<feature type="compositionally biased region" description="Basic residues" evidence="1">
    <location>
        <begin position="317"/>
        <end position="329"/>
    </location>
</feature>